<reference evidence="1 2" key="1">
    <citation type="submission" date="2019-02" db="EMBL/GenBank/DDBJ databases">
        <title>Deep-cultivation of Planctomycetes and their phenomic and genomic characterization uncovers novel biology.</title>
        <authorList>
            <person name="Wiegand S."/>
            <person name="Jogler M."/>
            <person name="Boedeker C."/>
            <person name="Pinto D."/>
            <person name="Vollmers J."/>
            <person name="Rivas-Marin E."/>
            <person name="Kohn T."/>
            <person name="Peeters S.H."/>
            <person name="Heuer A."/>
            <person name="Rast P."/>
            <person name="Oberbeckmann S."/>
            <person name="Bunk B."/>
            <person name="Jeske O."/>
            <person name="Meyerdierks A."/>
            <person name="Storesund J.E."/>
            <person name="Kallscheuer N."/>
            <person name="Luecker S."/>
            <person name="Lage O.M."/>
            <person name="Pohl T."/>
            <person name="Merkel B.J."/>
            <person name="Hornburger P."/>
            <person name="Mueller R.-W."/>
            <person name="Bruemmer F."/>
            <person name="Labrenz M."/>
            <person name="Spormann A.M."/>
            <person name="Op den Camp H."/>
            <person name="Overmann J."/>
            <person name="Amann R."/>
            <person name="Jetten M.S.M."/>
            <person name="Mascher T."/>
            <person name="Medema M.H."/>
            <person name="Devos D.P."/>
            <person name="Kaster A.-K."/>
            <person name="Ovreas L."/>
            <person name="Rohde M."/>
            <person name="Galperin M.Y."/>
            <person name="Jogler C."/>
        </authorList>
    </citation>
    <scope>NUCLEOTIDE SEQUENCE [LARGE SCALE GENOMIC DNA]</scope>
    <source>
        <strain evidence="1 2">CA12</strain>
    </source>
</reference>
<evidence type="ECO:0000313" key="2">
    <source>
        <dbReference type="Proteomes" id="UP000318741"/>
    </source>
</evidence>
<sequence length="57" mass="6055">MAAGVSAKLFDRMDAAGKTPAAVWVGGRKLYRTADLAAWVAMGCPDRREFEARVAAA</sequence>
<dbReference type="KEGG" id="acaf:CA12_18230"/>
<accession>A0A517P8N5</accession>
<dbReference type="EMBL" id="CP036265">
    <property type="protein sequence ID" value="QDT15731.1"/>
    <property type="molecule type" value="Genomic_DNA"/>
</dbReference>
<proteinExistence type="predicted"/>
<organism evidence="1 2">
    <name type="scientific">Alienimonas californiensis</name>
    <dbReference type="NCBI Taxonomy" id="2527989"/>
    <lineage>
        <taxon>Bacteria</taxon>
        <taxon>Pseudomonadati</taxon>
        <taxon>Planctomycetota</taxon>
        <taxon>Planctomycetia</taxon>
        <taxon>Planctomycetales</taxon>
        <taxon>Planctomycetaceae</taxon>
        <taxon>Alienimonas</taxon>
    </lineage>
</organism>
<keyword evidence="2" id="KW-1185">Reference proteome</keyword>
<evidence type="ECO:0008006" key="3">
    <source>
        <dbReference type="Google" id="ProtNLM"/>
    </source>
</evidence>
<protein>
    <recommendedName>
        <fullName evidence="3">Helix-turn-helix domain protein</fullName>
    </recommendedName>
</protein>
<name>A0A517P8N5_9PLAN</name>
<dbReference type="Proteomes" id="UP000318741">
    <property type="component" value="Chromosome"/>
</dbReference>
<gene>
    <name evidence="1" type="ORF">CA12_18230</name>
</gene>
<dbReference type="AlphaFoldDB" id="A0A517P8N5"/>
<evidence type="ECO:0000313" key="1">
    <source>
        <dbReference type="EMBL" id="QDT15731.1"/>
    </source>
</evidence>